<sequence length="228" mass="25857">MIRCLIIDDEPLSRNVLKGFIQDHPDLNLAGECKDALEAMTFLEKQPVDLLFLDVNMPKLSGVNFYKALQQKPAVVFTTAYPEFAVDGFELNAADYLMKPIAFERFLQAVQKVKTKLGGVSESKPQQDYIMLKADKKMYRTPFDELLFCEALGDYVKVYLTDKVLIVTTTMKKLLAELPSNQFIRTHKSFIINTAKFDYIEGNQIKVGEHTIAIGQSYREQVLSVLGS</sequence>
<dbReference type="GO" id="GO:0000976">
    <property type="term" value="F:transcription cis-regulatory region binding"/>
    <property type="evidence" value="ECO:0007669"/>
    <property type="project" value="TreeGrafter"/>
</dbReference>
<keyword evidence="1" id="KW-0238">DNA-binding</keyword>
<dbReference type="GO" id="GO:0005829">
    <property type="term" value="C:cytosol"/>
    <property type="evidence" value="ECO:0007669"/>
    <property type="project" value="TreeGrafter"/>
</dbReference>
<dbReference type="FunFam" id="3.40.50.2300:FF:000051">
    <property type="entry name" value="Two-component response regulator yehT"/>
    <property type="match status" value="1"/>
</dbReference>
<evidence type="ECO:0000259" key="3">
    <source>
        <dbReference type="PROSITE" id="PS50110"/>
    </source>
</evidence>
<dbReference type="GO" id="GO:0032993">
    <property type="term" value="C:protein-DNA complex"/>
    <property type="evidence" value="ECO:0007669"/>
    <property type="project" value="TreeGrafter"/>
</dbReference>
<evidence type="ECO:0000256" key="1">
    <source>
        <dbReference type="ARBA" id="ARBA00023125"/>
    </source>
</evidence>
<dbReference type="PROSITE" id="PS50930">
    <property type="entry name" value="HTH_LYTTR"/>
    <property type="match status" value="1"/>
</dbReference>
<dbReference type="InterPro" id="IPR007492">
    <property type="entry name" value="LytTR_DNA-bd_dom"/>
</dbReference>
<evidence type="ECO:0000313" key="5">
    <source>
        <dbReference type="EMBL" id="SEW40966.1"/>
    </source>
</evidence>
<feature type="domain" description="HTH LytTR-type" evidence="4">
    <location>
        <begin position="130"/>
        <end position="201"/>
    </location>
</feature>
<evidence type="ECO:0000256" key="2">
    <source>
        <dbReference type="PROSITE-ProRule" id="PRU00169"/>
    </source>
</evidence>
<dbReference type="GO" id="GO:0006355">
    <property type="term" value="P:regulation of DNA-templated transcription"/>
    <property type="evidence" value="ECO:0007669"/>
    <property type="project" value="TreeGrafter"/>
</dbReference>
<evidence type="ECO:0000313" key="6">
    <source>
        <dbReference type="Proteomes" id="UP000199437"/>
    </source>
</evidence>
<dbReference type="STRING" id="1267423.SAMN05216290_3659"/>
<dbReference type="Gene3D" id="3.40.50.2300">
    <property type="match status" value="1"/>
</dbReference>
<proteinExistence type="predicted"/>
<dbReference type="SMART" id="SM00448">
    <property type="entry name" value="REC"/>
    <property type="match status" value="1"/>
</dbReference>
<dbReference type="SUPFAM" id="SSF52172">
    <property type="entry name" value="CheY-like"/>
    <property type="match status" value="1"/>
</dbReference>
<feature type="modified residue" description="4-aspartylphosphate" evidence="2">
    <location>
        <position position="54"/>
    </location>
</feature>
<dbReference type="InterPro" id="IPR039420">
    <property type="entry name" value="WalR-like"/>
</dbReference>
<dbReference type="Pfam" id="PF04397">
    <property type="entry name" value="LytTR"/>
    <property type="match status" value="1"/>
</dbReference>
<dbReference type="OrthoDB" id="1646880at2"/>
<evidence type="ECO:0000259" key="4">
    <source>
        <dbReference type="PROSITE" id="PS50930"/>
    </source>
</evidence>
<dbReference type="AlphaFoldDB" id="A0A1I0RJ60"/>
<gene>
    <name evidence="5" type="ORF">SAMN05216290_3659</name>
</gene>
<dbReference type="PANTHER" id="PTHR48111:SF17">
    <property type="entry name" value="TRANSCRIPTIONAL REGULATORY PROTEIN YPDB"/>
    <property type="match status" value="1"/>
</dbReference>
<dbReference type="PROSITE" id="PS50110">
    <property type="entry name" value="RESPONSE_REGULATORY"/>
    <property type="match status" value="1"/>
</dbReference>
<dbReference type="EMBL" id="FOIR01000004">
    <property type="protein sequence ID" value="SEW40966.1"/>
    <property type="molecule type" value="Genomic_DNA"/>
</dbReference>
<keyword evidence="6" id="KW-1185">Reference proteome</keyword>
<dbReference type="Pfam" id="PF00072">
    <property type="entry name" value="Response_reg"/>
    <property type="match status" value="1"/>
</dbReference>
<dbReference type="GO" id="GO:0000156">
    <property type="term" value="F:phosphorelay response regulator activity"/>
    <property type="evidence" value="ECO:0007669"/>
    <property type="project" value="TreeGrafter"/>
</dbReference>
<dbReference type="PANTHER" id="PTHR48111">
    <property type="entry name" value="REGULATOR OF RPOS"/>
    <property type="match status" value="1"/>
</dbReference>
<protein>
    <submittedName>
        <fullName evidence="5">Two component transcriptional regulator, LytTR family</fullName>
    </submittedName>
</protein>
<reference evidence="6" key="1">
    <citation type="submission" date="2016-10" db="EMBL/GenBank/DDBJ databases">
        <authorList>
            <person name="Varghese N."/>
            <person name="Submissions S."/>
        </authorList>
    </citation>
    <scope>NUCLEOTIDE SEQUENCE [LARGE SCALE GENOMIC DNA]</scope>
    <source>
        <strain evidence="6">CGMCC 1.12402</strain>
    </source>
</reference>
<accession>A0A1I0RJ60</accession>
<name>A0A1I0RJ60_9BACT</name>
<organism evidence="5 6">
    <name type="scientific">Roseivirga pacifica</name>
    <dbReference type="NCBI Taxonomy" id="1267423"/>
    <lineage>
        <taxon>Bacteria</taxon>
        <taxon>Pseudomonadati</taxon>
        <taxon>Bacteroidota</taxon>
        <taxon>Cytophagia</taxon>
        <taxon>Cytophagales</taxon>
        <taxon>Roseivirgaceae</taxon>
        <taxon>Roseivirga</taxon>
    </lineage>
</organism>
<dbReference type="SMART" id="SM00850">
    <property type="entry name" value="LytTR"/>
    <property type="match status" value="1"/>
</dbReference>
<dbReference type="RefSeq" id="WP_090260560.1">
    <property type="nucleotide sequence ID" value="NZ_FOIR01000004.1"/>
</dbReference>
<dbReference type="InterPro" id="IPR011006">
    <property type="entry name" value="CheY-like_superfamily"/>
</dbReference>
<dbReference type="GeneID" id="99988329"/>
<dbReference type="Gene3D" id="2.40.50.1020">
    <property type="entry name" value="LytTr DNA-binding domain"/>
    <property type="match status" value="1"/>
</dbReference>
<feature type="domain" description="Response regulatory" evidence="3">
    <location>
        <begin position="3"/>
        <end position="114"/>
    </location>
</feature>
<dbReference type="Proteomes" id="UP000199437">
    <property type="component" value="Unassembled WGS sequence"/>
</dbReference>
<keyword evidence="2" id="KW-0597">Phosphoprotein</keyword>
<dbReference type="InterPro" id="IPR001789">
    <property type="entry name" value="Sig_transdc_resp-reg_receiver"/>
</dbReference>